<dbReference type="AlphaFoldDB" id="A0A3P1SIF0"/>
<dbReference type="EMBL" id="RQXV01000018">
    <property type="protein sequence ID" value="RRC96760.1"/>
    <property type="molecule type" value="Genomic_DNA"/>
</dbReference>
<reference evidence="1 2" key="1">
    <citation type="submission" date="2018-11" db="EMBL/GenBank/DDBJ databases">
        <title>The draft genome sequence of Amphritea balenae JAMM 1525T.</title>
        <authorList>
            <person name="Fang Z."/>
            <person name="Zhang Y."/>
            <person name="Han X."/>
        </authorList>
    </citation>
    <scope>NUCLEOTIDE SEQUENCE [LARGE SCALE GENOMIC DNA]</scope>
    <source>
        <strain evidence="1 2">JAMM 1525</strain>
    </source>
</reference>
<dbReference type="Gene3D" id="3.40.50.300">
    <property type="entry name" value="P-loop containing nucleotide triphosphate hydrolases"/>
    <property type="match status" value="1"/>
</dbReference>
<proteinExistence type="predicted"/>
<name>A0A3P1SIF0_9GAMM</name>
<accession>A0A3P1SIF0</accession>
<dbReference type="Proteomes" id="UP000267535">
    <property type="component" value="Unassembled WGS sequence"/>
</dbReference>
<protein>
    <submittedName>
        <fullName evidence="1">ATP-binding protein</fullName>
    </submittedName>
</protein>
<dbReference type="OrthoDB" id="531205at2"/>
<sequence>MKKGELIFFCGKMGAGKSTKASEISQDRNAVLLSEDEWLESLYPNKVSSLYDYVKYSNLIKPQIKKLVQSILATGTDVVMDFPANTISQREWFREIYAEVGAPHHMVYLDIPNNICLEQIAQRRIDQPQRAATDTVEMFEAVTKFFAAPKPEEGFNITKIVQNV</sequence>
<dbReference type="GO" id="GO:0005524">
    <property type="term" value="F:ATP binding"/>
    <property type="evidence" value="ECO:0007669"/>
    <property type="project" value="UniProtKB-KW"/>
</dbReference>
<dbReference type="SUPFAM" id="SSF52540">
    <property type="entry name" value="P-loop containing nucleoside triphosphate hydrolases"/>
    <property type="match status" value="1"/>
</dbReference>
<comment type="caution">
    <text evidence="1">The sequence shown here is derived from an EMBL/GenBank/DDBJ whole genome shotgun (WGS) entry which is preliminary data.</text>
</comment>
<gene>
    <name evidence="1" type="ORF">EHS89_20615</name>
</gene>
<evidence type="ECO:0000313" key="2">
    <source>
        <dbReference type="Proteomes" id="UP000267535"/>
    </source>
</evidence>
<dbReference type="RefSeq" id="WP_124928063.1">
    <property type="nucleotide sequence ID" value="NZ_RQXV01000018.1"/>
</dbReference>
<evidence type="ECO:0000313" key="1">
    <source>
        <dbReference type="EMBL" id="RRC96760.1"/>
    </source>
</evidence>
<keyword evidence="1" id="KW-0547">Nucleotide-binding</keyword>
<keyword evidence="1" id="KW-0067">ATP-binding</keyword>
<organism evidence="1 2">
    <name type="scientific">Amphritea balenae</name>
    <dbReference type="NCBI Taxonomy" id="452629"/>
    <lineage>
        <taxon>Bacteria</taxon>
        <taxon>Pseudomonadati</taxon>
        <taxon>Pseudomonadota</taxon>
        <taxon>Gammaproteobacteria</taxon>
        <taxon>Oceanospirillales</taxon>
        <taxon>Oceanospirillaceae</taxon>
        <taxon>Amphritea</taxon>
    </lineage>
</organism>
<dbReference type="Pfam" id="PF13671">
    <property type="entry name" value="AAA_33"/>
    <property type="match status" value="1"/>
</dbReference>
<keyword evidence="2" id="KW-1185">Reference proteome</keyword>
<dbReference type="InterPro" id="IPR027417">
    <property type="entry name" value="P-loop_NTPase"/>
</dbReference>